<sequence>MIDACQFRIASSTLRDYLAHGFIVALTGSKFLTGPTFSGALMIPQSVAQRFRRHPLPRALSDYASRADWPSDWDAAAVLDCVPNYGLLLRWEAALQELKAFREVPEERITQFLHAFAHAVTTRLQNDPLFAPLPVPPLDRGAIGTSNAWDRIPTIFPFLLFQPAPGTTSRRPMNREQTLRIYRLLQADMSSQAGGSETGLAALRCQLGQPVTCGERDGIAISALRICASSRLIVEAAQGDGEAVIQRALSVLDKAAWLVRIDK</sequence>
<dbReference type="InterPro" id="IPR015424">
    <property type="entry name" value="PyrdxlP-dep_Trfase"/>
</dbReference>
<dbReference type="SUPFAM" id="SSF53383">
    <property type="entry name" value="PLP-dependent transferases"/>
    <property type="match status" value="1"/>
</dbReference>
<organism evidence="1 2">
    <name type="scientific">Noviherbaspirillum denitrificans</name>
    <dbReference type="NCBI Taxonomy" id="1968433"/>
    <lineage>
        <taxon>Bacteria</taxon>
        <taxon>Pseudomonadati</taxon>
        <taxon>Pseudomonadota</taxon>
        <taxon>Betaproteobacteria</taxon>
        <taxon>Burkholderiales</taxon>
        <taxon>Oxalobacteraceae</taxon>
        <taxon>Noviherbaspirillum</taxon>
    </lineage>
</organism>
<dbReference type="EMBL" id="LSTO01000001">
    <property type="protein sequence ID" value="OWW21294.1"/>
    <property type="molecule type" value="Genomic_DNA"/>
</dbReference>
<evidence type="ECO:0000313" key="2">
    <source>
        <dbReference type="Proteomes" id="UP000197535"/>
    </source>
</evidence>
<evidence type="ECO:0000313" key="1">
    <source>
        <dbReference type="EMBL" id="OWW21294.1"/>
    </source>
</evidence>
<gene>
    <name evidence="1" type="ORF">AYR66_19260</name>
</gene>
<comment type="caution">
    <text evidence="1">The sequence shown here is derived from an EMBL/GenBank/DDBJ whole genome shotgun (WGS) entry which is preliminary data.</text>
</comment>
<reference evidence="1 2" key="1">
    <citation type="submission" date="2016-02" db="EMBL/GenBank/DDBJ databases">
        <authorList>
            <person name="Wen L."/>
            <person name="He K."/>
            <person name="Yang H."/>
        </authorList>
    </citation>
    <scope>NUCLEOTIDE SEQUENCE [LARGE SCALE GENOMIC DNA]</scope>
    <source>
        <strain evidence="1 2">TSA40</strain>
    </source>
</reference>
<proteinExistence type="predicted"/>
<accession>A0A254TFA1</accession>
<keyword evidence="2" id="KW-1185">Reference proteome</keyword>
<dbReference type="Proteomes" id="UP000197535">
    <property type="component" value="Unassembled WGS sequence"/>
</dbReference>
<dbReference type="AlphaFoldDB" id="A0A254TFA1"/>
<name>A0A254TFA1_9BURK</name>
<protein>
    <submittedName>
        <fullName evidence="1">Uncharacterized protein</fullName>
    </submittedName>
</protein>